<dbReference type="Proteomes" id="UP000515160">
    <property type="component" value="Chromosome X"/>
</dbReference>
<feature type="compositionally biased region" description="Polar residues" evidence="1">
    <location>
        <begin position="752"/>
        <end position="770"/>
    </location>
</feature>
<evidence type="ECO:0000256" key="1">
    <source>
        <dbReference type="SAM" id="MobiDB-lite"/>
    </source>
</evidence>
<dbReference type="OrthoDB" id="8193942at2759"/>
<dbReference type="RefSeq" id="XP_034118283.1">
    <property type="nucleotide sequence ID" value="XM_034262392.2"/>
</dbReference>
<proteinExistence type="predicted"/>
<keyword evidence="2" id="KW-1185">Reference proteome</keyword>
<dbReference type="GeneID" id="117577557"/>
<protein>
    <submittedName>
        <fullName evidence="3">Uncharacterized protein LOC117577557</fullName>
    </submittedName>
</protein>
<gene>
    <name evidence="3" type="primary">LOC117577557</name>
</gene>
<evidence type="ECO:0000313" key="2">
    <source>
        <dbReference type="Proteomes" id="UP000515160"/>
    </source>
</evidence>
<organism evidence="2 3">
    <name type="scientific">Drosophila albomicans</name>
    <name type="common">Fruit fly</name>
    <dbReference type="NCBI Taxonomy" id="7291"/>
    <lineage>
        <taxon>Eukaryota</taxon>
        <taxon>Metazoa</taxon>
        <taxon>Ecdysozoa</taxon>
        <taxon>Arthropoda</taxon>
        <taxon>Hexapoda</taxon>
        <taxon>Insecta</taxon>
        <taxon>Pterygota</taxon>
        <taxon>Neoptera</taxon>
        <taxon>Endopterygota</taxon>
        <taxon>Diptera</taxon>
        <taxon>Brachycera</taxon>
        <taxon>Muscomorpha</taxon>
        <taxon>Ephydroidea</taxon>
        <taxon>Drosophilidae</taxon>
        <taxon>Drosophila</taxon>
    </lineage>
</organism>
<feature type="region of interest" description="Disordered" evidence="1">
    <location>
        <begin position="172"/>
        <end position="213"/>
    </location>
</feature>
<feature type="compositionally biased region" description="Low complexity" evidence="1">
    <location>
        <begin position="185"/>
        <end position="211"/>
    </location>
</feature>
<feature type="region of interest" description="Disordered" evidence="1">
    <location>
        <begin position="404"/>
        <end position="457"/>
    </location>
</feature>
<feature type="region of interest" description="Disordered" evidence="1">
    <location>
        <begin position="752"/>
        <end position="774"/>
    </location>
</feature>
<evidence type="ECO:0000313" key="3">
    <source>
        <dbReference type="RefSeq" id="XP_034118283.1"/>
    </source>
</evidence>
<feature type="region of interest" description="Disordered" evidence="1">
    <location>
        <begin position="110"/>
        <end position="143"/>
    </location>
</feature>
<feature type="compositionally biased region" description="Basic residues" evidence="1">
    <location>
        <begin position="121"/>
        <end position="137"/>
    </location>
</feature>
<name>A0A6P8XXS5_DROAB</name>
<feature type="compositionally biased region" description="Basic residues" evidence="1">
    <location>
        <begin position="427"/>
        <end position="438"/>
    </location>
</feature>
<accession>A0A6P8XXS5</accession>
<sequence>MLKIHDLYGQTFAHEFQFSNPDSIKNAVKRYNMQRAAEREECRKDKEPHKLSKMRFCKMRSSGNDVLGMVTSRDLDVETQMSLQLKSCSSSSSCGANNLACDPPYLQRLTGGAEKSPRCRANTKKLRNSPRKPKQSRKSPTFDDAYGAHIAGLHRELCAELEAIAPSTMKLNEKRSKAKQRGNRKQQAQQQTPQKQRPQQQQKQPQQYQQKAKLHPKLLPKVEQFDENAQHEQIMARLKQVLSINDHPPPPPPPPQHVQQVCYANYTAPMSQWMDIIPDGPQLDAMNEHFCRALDTTPSLACLFMQEHGIGMTEPPPPPPQMPPQMPPYAEDSDLEQEYADRPGYMRYIERLPYASNVSAAPSLHKLPCFVELEPHPHWIRLQRSLKPMRYTSQRSDTDTLTLCEVPEEQPPQPQPKVVPKTERKSVASKRRPLVKRKPATEQQTTVRRQPGGREKPTTAAISLLPSTAALSQQIPPQQHQQLQPKRRKQRNVICTRSLENLKYQKMAIYNRISLMQERIITALDRLQGKLLQLQMPTCSNQEKQRRERNAFEFCVRFSRNFLYPLRGLIEDVRCTPVGSFHSANSNEASQRVVCVYALMHNSIRSYRRKLRYFLLDKVPQKLSALIEMMYTLTNVCLDKGVLDRQDPVVECLQQRCTSFITFIEDMQQERFQLARETYRRMQKHQRAGVRSAGGRGSGMHERYDLKMFLNDLKLYEPRLVPKEKSPEKRRPRGWLRRHCKHMAHANGQVQSNAQSGNEANSPHEQQQQSVKRDGVVEVPTHIECVHCGDCRDASSDCYEPSEEQKLQLSNILALLQQPHYEKHELHQKLLQAMEHVTKSQVREVLDPLVRSLGAILDKKYH</sequence>
<reference evidence="3" key="1">
    <citation type="submission" date="2025-08" db="UniProtKB">
        <authorList>
            <consortium name="RefSeq"/>
        </authorList>
    </citation>
    <scope>IDENTIFICATION</scope>
    <source>
        <strain evidence="3">15112-1751.03</strain>
        <tissue evidence="3">Whole Adult</tissue>
    </source>
</reference>
<dbReference type="AlphaFoldDB" id="A0A6P8XXS5"/>